<dbReference type="CDD" id="cd04301">
    <property type="entry name" value="NAT_SF"/>
    <property type="match status" value="1"/>
</dbReference>
<proteinExistence type="predicted"/>
<evidence type="ECO:0000256" key="1">
    <source>
        <dbReference type="ARBA" id="ARBA00022679"/>
    </source>
</evidence>
<comment type="caution">
    <text evidence="4">The sequence shown here is derived from an EMBL/GenBank/DDBJ whole genome shotgun (WGS) entry which is preliminary data.</text>
</comment>
<organism evidence="4 5">
    <name type="scientific">Macrococcus equipercicus</name>
    <dbReference type="NCBI Taxonomy" id="69967"/>
    <lineage>
        <taxon>Bacteria</taxon>
        <taxon>Bacillati</taxon>
        <taxon>Bacillota</taxon>
        <taxon>Bacilli</taxon>
        <taxon>Bacillales</taxon>
        <taxon>Staphylococcaceae</taxon>
        <taxon>Macrococcus</taxon>
    </lineage>
</organism>
<dbReference type="PANTHER" id="PTHR43420">
    <property type="entry name" value="ACETYLTRANSFERASE"/>
    <property type="match status" value="1"/>
</dbReference>
<keyword evidence="1" id="KW-0808">Transferase</keyword>
<evidence type="ECO:0000259" key="3">
    <source>
        <dbReference type="PROSITE" id="PS51186"/>
    </source>
</evidence>
<protein>
    <submittedName>
        <fullName evidence="4">GNAT family N-acetyltransferase</fullName>
    </submittedName>
</protein>
<accession>A0ABQ6R8V9</accession>
<gene>
    <name evidence="4" type="ORF">ERX35_005810</name>
</gene>
<dbReference type="Gene3D" id="3.40.630.30">
    <property type="match status" value="1"/>
</dbReference>
<dbReference type="Pfam" id="PF00583">
    <property type="entry name" value="Acetyltransf_1"/>
    <property type="match status" value="1"/>
</dbReference>
<dbReference type="EMBL" id="SCWC02000003">
    <property type="protein sequence ID" value="KAA1039589.1"/>
    <property type="molecule type" value="Genomic_DNA"/>
</dbReference>
<dbReference type="Proteomes" id="UP000295735">
    <property type="component" value="Unassembled WGS sequence"/>
</dbReference>
<dbReference type="InterPro" id="IPR016181">
    <property type="entry name" value="Acyl_CoA_acyltransferase"/>
</dbReference>
<dbReference type="InterPro" id="IPR050680">
    <property type="entry name" value="YpeA/RimI_acetyltransf"/>
</dbReference>
<keyword evidence="2" id="KW-0012">Acyltransferase</keyword>
<keyword evidence="5" id="KW-1185">Reference proteome</keyword>
<evidence type="ECO:0000313" key="4">
    <source>
        <dbReference type="EMBL" id="KAA1039589.1"/>
    </source>
</evidence>
<name>A0ABQ6R8V9_9STAP</name>
<feature type="domain" description="N-acetyltransferase" evidence="3">
    <location>
        <begin position="1"/>
        <end position="198"/>
    </location>
</feature>
<evidence type="ECO:0000313" key="5">
    <source>
        <dbReference type="Proteomes" id="UP000295735"/>
    </source>
</evidence>
<evidence type="ECO:0000256" key="2">
    <source>
        <dbReference type="ARBA" id="ARBA00023315"/>
    </source>
</evidence>
<dbReference type="RefSeq" id="WP_149458983.1">
    <property type="nucleotide sequence ID" value="NZ_SCWC02000003.1"/>
</dbReference>
<dbReference type="InterPro" id="IPR000182">
    <property type="entry name" value="GNAT_dom"/>
</dbReference>
<dbReference type="PROSITE" id="PS51186">
    <property type="entry name" value="GNAT"/>
    <property type="match status" value="1"/>
</dbReference>
<reference evidence="4 5" key="1">
    <citation type="submission" date="2019-09" db="EMBL/GenBank/DDBJ databases">
        <authorList>
            <person name="Mazhar S."/>
            <person name="Altermann E."/>
            <person name="Hill C."/>
            <person name="Mcauliffe O."/>
        </authorList>
    </citation>
    <scope>NUCLEOTIDE SEQUENCE [LARGE SCALE GENOMIC DNA]</scope>
    <source>
        <strain evidence="4 5">ATCC 51831</strain>
    </source>
</reference>
<dbReference type="SUPFAM" id="SSF55729">
    <property type="entry name" value="Acyl-CoA N-acyltransferases (Nat)"/>
    <property type="match status" value="1"/>
</dbReference>
<sequence length="199" mass="22574">MIIKRAESTDQAGIINYIAIGEMCEAMFGTTNRLQSIKYMQQLYEQPGNRFSHEYTWVAEENGVAAGAVTVMPANMLRRTTLMTVWHIMRLKKLRIIPQLFNYPKHITALLRLDEAERNECHISMIAVLPEFQGVGLGTLLLKAAEDYAAANGHNICSLTVKQNNYGAQKLYKTVGYEIAGVINQPPFRLYKMRKYLNG</sequence>
<dbReference type="PANTHER" id="PTHR43420:SF47">
    <property type="entry name" value="N-ACETYLTRANSFERASE DOMAIN-CONTAINING PROTEIN"/>
    <property type="match status" value="1"/>
</dbReference>